<evidence type="ECO:0000313" key="3">
    <source>
        <dbReference type="Proteomes" id="UP000004982"/>
    </source>
</evidence>
<evidence type="ECO:0000313" key="2">
    <source>
        <dbReference type="EMBL" id="EGQ75825.1"/>
    </source>
</evidence>
<protein>
    <submittedName>
        <fullName evidence="2">Uncharacterized protein</fullName>
    </submittedName>
</protein>
<dbReference type="Proteomes" id="UP000004982">
    <property type="component" value="Unassembled WGS sequence"/>
</dbReference>
<keyword evidence="1" id="KW-1133">Transmembrane helix</keyword>
<keyword evidence="1" id="KW-0472">Membrane</keyword>
<sequence>MIGIYTLMEKLKEENQKLFTLFQREYYFFLVFLHHFLVLYFYLLLYFINAHQSLIN</sequence>
<comment type="caution">
    <text evidence="2">The sequence shown here is derived from an EMBL/GenBank/DDBJ whole genome shotgun (WGS) entry which is preliminary data.</text>
</comment>
<dbReference type="EMBL" id="AFQE01000111">
    <property type="protein sequence ID" value="EGQ75825.1"/>
    <property type="molecule type" value="Genomic_DNA"/>
</dbReference>
<dbReference type="AlphaFoldDB" id="A0AA36XKL5"/>
<keyword evidence="1" id="KW-0812">Transmembrane</keyword>
<feature type="transmembrane region" description="Helical" evidence="1">
    <location>
        <begin position="26"/>
        <end position="48"/>
    </location>
</feature>
<reference evidence="2 3" key="1">
    <citation type="submission" date="2011-05" db="EMBL/GenBank/DDBJ databases">
        <authorList>
            <person name="Muzny D."/>
            <person name="Qin X."/>
            <person name="Deng J."/>
            <person name="Jiang H."/>
            <person name="Liu Y."/>
            <person name="Qu J."/>
            <person name="Song X.-Z."/>
            <person name="Zhang L."/>
            <person name="Thornton R."/>
            <person name="Coyle M."/>
            <person name="Francisco L."/>
            <person name="Jackson L."/>
            <person name="Javaid M."/>
            <person name="Korchina V."/>
            <person name="Kovar C."/>
            <person name="Mata R."/>
            <person name="Mathew T."/>
            <person name="Ngo R."/>
            <person name="Nguyen L."/>
            <person name="Nguyen N."/>
            <person name="Okwuonu G."/>
            <person name="Ongeri F."/>
            <person name="Pham C."/>
            <person name="Simmons D."/>
            <person name="Wilczek-Boney K."/>
            <person name="Hale W."/>
            <person name="Jakkamsetti A."/>
            <person name="Pham P."/>
            <person name="Ruth R."/>
            <person name="San Lucas F."/>
            <person name="Warren J."/>
            <person name="Zhang J."/>
            <person name="Zhao Z."/>
            <person name="Zhou C."/>
            <person name="Zhu D."/>
            <person name="Lee S."/>
            <person name="Bess C."/>
            <person name="Blankenburg K."/>
            <person name="Forbes L."/>
            <person name="Fu Q."/>
            <person name="Gubbala S."/>
            <person name="Hirani K."/>
            <person name="Jayaseelan J.C."/>
            <person name="Lara F."/>
            <person name="Munidasa M."/>
            <person name="Palculict T."/>
            <person name="Patil S."/>
            <person name="Pu L.-L."/>
            <person name="Saada N."/>
            <person name="Tang L."/>
            <person name="Weissenberger G."/>
            <person name="Zhu Y."/>
            <person name="Hemphill L."/>
            <person name="Shang Y."/>
            <person name="Youmans B."/>
            <person name="Ayvaz T."/>
            <person name="Ross M."/>
            <person name="Santibanez J."/>
            <person name="Aqrawi P."/>
            <person name="Gross S."/>
            <person name="Joshi V."/>
            <person name="Fowler G."/>
            <person name="Nazareth L."/>
            <person name="Reid J."/>
            <person name="Worley K."/>
            <person name="Petrosino J."/>
            <person name="Highlander S."/>
            <person name="Gibbs R."/>
        </authorList>
    </citation>
    <scope>NUCLEOTIDE SEQUENCE [LARGE SCALE GENOMIC DNA]</scope>
    <source>
        <strain evidence="2 3">ATCC 33926</strain>
    </source>
</reference>
<accession>A0AA36XKL5</accession>
<proteinExistence type="predicted"/>
<name>A0AA36XKL5_9NEIS</name>
<evidence type="ECO:0000256" key="1">
    <source>
        <dbReference type="SAM" id="Phobius"/>
    </source>
</evidence>
<gene>
    <name evidence="2" type="ORF">HMPREF9418_2237</name>
</gene>
<organism evidence="2 3">
    <name type="scientific">Neisseria macacae ATCC 33926</name>
    <dbReference type="NCBI Taxonomy" id="997348"/>
    <lineage>
        <taxon>Bacteria</taxon>
        <taxon>Pseudomonadati</taxon>
        <taxon>Pseudomonadota</taxon>
        <taxon>Betaproteobacteria</taxon>
        <taxon>Neisseriales</taxon>
        <taxon>Neisseriaceae</taxon>
        <taxon>Neisseria</taxon>
    </lineage>
</organism>